<proteinExistence type="predicted"/>
<accession>A0A3E3I0T0</accession>
<keyword evidence="1" id="KW-1133">Transmembrane helix</keyword>
<protein>
    <submittedName>
        <fullName evidence="3">GHKL domain-containing protein</fullName>
    </submittedName>
</protein>
<keyword evidence="1" id="KW-0472">Membrane</keyword>
<feature type="transmembrane region" description="Helical" evidence="1">
    <location>
        <begin position="190"/>
        <end position="210"/>
    </location>
</feature>
<dbReference type="Gene3D" id="3.30.565.10">
    <property type="entry name" value="Histidine kinase-like ATPase, C-terminal domain"/>
    <property type="match status" value="1"/>
</dbReference>
<sequence length="436" mass="49984">MGLEELAVILMTNLLECYIWNLFMRNFFDYRSMPILTRNMARFGIVAVMSLINLVGSPPLNLAGILTVYTAAAYILFEGNRGRLFYFNILETLLLLFCEDVVVSLGGNSEGAFLILDITAGKIAMLMVAKLFSLLLVYLVIRLMQGKLKNKEASVPLPFLLCPVLSIMLIRVVWQVTIYSTAEISAGERLMLIIICMLVAVFNIVILEIYNRNVQMQSQIMEQRLMQLRVRMESENYTQLEQVTQNYRQILHDINRYLNTLNYLACENRNEKMQEIVRDICADISKAEETRYSSNGILNFILNEKKRRADELSIRMDILAEPGFYCGEIRDYDCISILSNLLDNSLEAAEKCGDENRYVALHLFMDTDRNYAVIRLENGCVRMPVYDRGGFRTGKENKTRHGFGIKHVKELVAANKGLIDFEVQENRFTVTVCLPV</sequence>
<comment type="caution">
    <text evidence="3">The sequence shown here is derived from an EMBL/GenBank/DDBJ whole genome shotgun (WGS) entry which is preliminary data.</text>
</comment>
<dbReference type="GeneID" id="97988698"/>
<organism evidence="3 4">
    <name type="scientific">Eisenbergiella massiliensis</name>
    <dbReference type="NCBI Taxonomy" id="1720294"/>
    <lineage>
        <taxon>Bacteria</taxon>
        <taxon>Bacillati</taxon>
        <taxon>Bacillota</taxon>
        <taxon>Clostridia</taxon>
        <taxon>Lachnospirales</taxon>
        <taxon>Lachnospiraceae</taxon>
        <taxon>Eisenbergiella</taxon>
    </lineage>
</organism>
<dbReference type="EMBL" id="QVLV01000013">
    <property type="protein sequence ID" value="RGE57889.1"/>
    <property type="molecule type" value="Genomic_DNA"/>
</dbReference>
<keyword evidence="1" id="KW-0812">Transmembrane</keyword>
<feature type="transmembrane region" description="Helical" evidence="1">
    <location>
        <begin position="60"/>
        <end position="77"/>
    </location>
</feature>
<evidence type="ECO:0000313" key="4">
    <source>
        <dbReference type="Proteomes" id="UP000260812"/>
    </source>
</evidence>
<gene>
    <name evidence="3" type="ORF">DXC51_17925</name>
</gene>
<feature type="domain" description="Sensor histidine kinase NatK-like C-terminal" evidence="2">
    <location>
        <begin position="332"/>
        <end position="435"/>
    </location>
</feature>
<evidence type="ECO:0000259" key="2">
    <source>
        <dbReference type="Pfam" id="PF14501"/>
    </source>
</evidence>
<evidence type="ECO:0000313" key="3">
    <source>
        <dbReference type="EMBL" id="RGE57889.1"/>
    </source>
</evidence>
<name>A0A3E3I0T0_9FIRM</name>
<dbReference type="SUPFAM" id="SSF55874">
    <property type="entry name" value="ATPase domain of HSP90 chaperone/DNA topoisomerase II/histidine kinase"/>
    <property type="match status" value="1"/>
</dbReference>
<keyword evidence="4" id="KW-1185">Reference proteome</keyword>
<feature type="transmembrane region" description="Helical" evidence="1">
    <location>
        <begin position="84"/>
        <end position="103"/>
    </location>
</feature>
<dbReference type="RefSeq" id="WP_117545081.1">
    <property type="nucleotide sequence ID" value="NZ_JBKUNB010000003.1"/>
</dbReference>
<dbReference type="GO" id="GO:0042802">
    <property type="term" value="F:identical protein binding"/>
    <property type="evidence" value="ECO:0007669"/>
    <property type="project" value="TreeGrafter"/>
</dbReference>
<dbReference type="PANTHER" id="PTHR40448:SF1">
    <property type="entry name" value="TWO-COMPONENT SENSOR HISTIDINE KINASE"/>
    <property type="match status" value="1"/>
</dbReference>
<feature type="transmembrane region" description="Helical" evidence="1">
    <location>
        <begin position="153"/>
        <end position="174"/>
    </location>
</feature>
<evidence type="ECO:0000256" key="1">
    <source>
        <dbReference type="SAM" id="Phobius"/>
    </source>
</evidence>
<dbReference type="InterPro" id="IPR036890">
    <property type="entry name" value="HATPase_C_sf"/>
</dbReference>
<reference evidence="3" key="1">
    <citation type="submission" date="2018-08" db="EMBL/GenBank/DDBJ databases">
        <title>A genome reference for cultivated species of the human gut microbiota.</title>
        <authorList>
            <person name="Zou Y."/>
            <person name="Xue W."/>
            <person name="Luo G."/>
        </authorList>
    </citation>
    <scope>NUCLEOTIDE SEQUENCE [LARGE SCALE GENOMIC DNA]</scope>
    <source>
        <strain evidence="3">TF05-5AC</strain>
    </source>
</reference>
<dbReference type="Pfam" id="PF14501">
    <property type="entry name" value="HATPase_c_5"/>
    <property type="match status" value="1"/>
</dbReference>
<feature type="transmembrane region" description="Helical" evidence="1">
    <location>
        <begin position="6"/>
        <end position="23"/>
    </location>
</feature>
<dbReference type="Proteomes" id="UP000260812">
    <property type="component" value="Unassembled WGS sequence"/>
</dbReference>
<dbReference type="InterPro" id="IPR032834">
    <property type="entry name" value="NatK-like_C"/>
</dbReference>
<feature type="transmembrane region" description="Helical" evidence="1">
    <location>
        <begin position="123"/>
        <end position="141"/>
    </location>
</feature>
<dbReference type="AlphaFoldDB" id="A0A3E3I0T0"/>
<dbReference type="PANTHER" id="PTHR40448">
    <property type="entry name" value="TWO-COMPONENT SENSOR HISTIDINE KINASE"/>
    <property type="match status" value="1"/>
</dbReference>